<evidence type="ECO:0000256" key="4">
    <source>
        <dbReference type="ARBA" id="ARBA00022475"/>
    </source>
</evidence>
<dbReference type="FunFam" id="3.40.50.300:FF:000334">
    <property type="entry name" value="Protein translocase subunit SecA"/>
    <property type="match status" value="1"/>
</dbReference>
<dbReference type="Gene3D" id="3.90.1440.10">
    <property type="entry name" value="SecA, preprotein cross-linking domain"/>
    <property type="match status" value="1"/>
</dbReference>
<dbReference type="GO" id="GO:0005886">
    <property type="term" value="C:plasma membrane"/>
    <property type="evidence" value="ECO:0007669"/>
    <property type="project" value="UniProtKB-SubCell"/>
</dbReference>
<accession>A0A0K1E500</accession>
<keyword evidence="11 14" id="KW-1278">Translocase</keyword>
<sequence>MLTWAMKRIFGTSHERTIRRMRPKVEAVNRLESELKQLSDDRLRAKTAEFKEKLGNGAALDDLLIPAFAVCREASRRVLKMRHYDVQLIGGMVLHSGSIAEMRTGEGKTLVATLPAYLNALEGKGVHIVTVNDYLARRDAEWMGKIYNFLGLEVGVVVNQQGEAEKRSAYQADITYGQNNEFGFDYLRDNMKFSALEYAQRPLHYAIVDEVDSILIDEARTPLIISGQGERSSDKYKLINEILPQLRNEEHFNLDEKAHSVTLTDEGVETAERLLTAMSVLKGSNLYDPVNLETLHILNQCLRAHTLYKRDVQYMVREGKVMIIDEFTGRVLAGRRWSDGLHQAVEAKENVRIQEESRTLATITFQNLFRIYKKLSGMTGTADTEASEFHSTYKLDVTIIPTNKPILRVDHEDVVYKTEREKFTAVIKEILERHEAGQPILVGTTSVEKSGAISRILTKKGVKHHVLNAKHHENEAYVVAQAGRKGAITVSTNMAGRGTDIVLGGNPEMLAKLKFKEQNRLPEAEPEEFEKLIEELTASCKKEGDEVREIGGLFILGTERHESRRIDNQLRGRAGRQGDPGMSRFYLSLEDDLMRIFAGDRVKNLMERMGMPDDEPIEHPWVTKSVENAQKKVEERNFDIRKNLLEYDNVMNAQRKTIYEMRQSLLQGRYEPEIVDEEGKPTGEKRKIKSMASVVELIRPDVGYLLGMFANDPVMPVDKEGNRREITREDFAKVERFVELENLQRELYTRWGVKLDIEDREDDVLGIYDECAERVPLSLTEQRERLLDLIDRILGAMVEDSCPPRKPPEDWDWGGIFQGFREHFGVELPDEIADTGDPEALARTLYERAEQLYEKREKEIGVELSLRIFRHLYLEELDKSWVDHLTDMDHLRDGIGLRGYGQKDPKQEYKKEGYNLFVNMVARVSSNVITKLFAVSVRRAEEEERRIEAEEAAWHEEEMRGAVAKHEEHMPIGAQQQPPPEPELPAVTAEMDCPCGSGKPFSRCHGAEDEATA</sequence>
<dbReference type="Proteomes" id="UP000067626">
    <property type="component" value="Chromosome"/>
</dbReference>
<dbReference type="InterPro" id="IPR000185">
    <property type="entry name" value="SecA"/>
</dbReference>
<organism evidence="20 21">
    <name type="scientific">Chondromyces crocatus</name>
    <dbReference type="NCBI Taxonomy" id="52"/>
    <lineage>
        <taxon>Bacteria</taxon>
        <taxon>Pseudomonadati</taxon>
        <taxon>Myxococcota</taxon>
        <taxon>Polyangia</taxon>
        <taxon>Polyangiales</taxon>
        <taxon>Polyangiaceae</taxon>
        <taxon>Chondromyces</taxon>
    </lineage>
</organism>
<dbReference type="OrthoDB" id="9805579at2"/>
<dbReference type="HAMAP" id="MF_01382">
    <property type="entry name" value="SecA"/>
    <property type="match status" value="1"/>
</dbReference>
<evidence type="ECO:0000259" key="19">
    <source>
        <dbReference type="PROSITE" id="PS51196"/>
    </source>
</evidence>
<dbReference type="InterPro" id="IPR004027">
    <property type="entry name" value="SEC_C_motif"/>
</dbReference>
<dbReference type="PROSITE" id="PS01312">
    <property type="entry name" value="SECA"/>
    <property type="match status" value="1"/>
</dbReference>
<proteinExistence type="inferred from homology"/>
<dbReference type="PANTHER" id="PTHR30612">
    <property type="entry name" value="SECA INNER MEMBRANE COMPONENT OF SEC PROTEIN SECRETION SYSTEM"/>
    <property type="match status" value="1"/>
</dbReference>
<reference evidence="20 21" key="1">
    <citation type="submission" date="2015-07" db="EMBL/GenBank/DDBJ databases">
        <title>Genome analysis of myxobacterium Chondromyces crocatus Cm c5 reveals a high potential for natural compound synthesis and the genetic basis for the loss of fruiting body formation.</title>
        <authorList>
            <person name="Zaburannyi N."/>
            <person name="Bunk B."/>
            <person name="Maier J."/>
            <person name="Overmann J."/>
            <person name="Mueller R."/>
        </authorList>
    </citation>
    <scope>NUCLEOTIDE SEQUENCE [LARGE SCALE GENOMIC DNA]</scope>
    <source>
        <strain evidence="20 21">Cm c5</strain>
    </source>
</reference>
<dbReference type="Gene3D" id="3.40.50.300">
    <property type="entry name" value="P-loop containing nucleotide triphosphate hydrolases"/>
    <property type="match status" value="2"/>
</dbReference>
<keyword evidence="12 14" id="KW-0811">Translocation</keyword>
<evidence type="ECO:0000256" key="2">
    <source>
        <dbReference type="ARBA" id="ARBA00007650"/>
    </source>
</evidence>
<dbReference type="CDD" id="cd17928">
    <property type="entry name" value="DEXDc_SecA"/>
    <property type="match status" value="1"/>
</dbReference>
<keyword evidence="6" id="KW-0479">Metal-binding</keyword>
<evidence type="ECO:0000256" key="12">
    <source>
        <dbReference type="ARBA" id="ARBA00023010"/>
    </source>
</evidence>
<dbReference type="CDD" id="cd18803">
    <property type="entry name" value="SF2_C_secA"/>
    <property type="match status" value="1"/>
</dbReference>
<evidence type="ECO:0000256" key="9">
    <source>
        <dbReference type="ARBA" id="ARBA00022840"/>
    </source>
</evidence>
<dbReference type="GO" id="GO:0031522">
    <property type="term" value="C:cell envelope Sec protein transport complex"/>
    <property type="evidence" value="ECO:0007669"/>
    <property type="project" value="TreeGrafter"/>
</dbReference>
<evidence type="ECO:0000256" key="6">
    <source>
        <dbReference type="ARBA" id="ARBA00022723"/>
    </source>
</evidence>
<dbReference type="SUPFAM" id="SSF81886">
    <property type="entry name" value="Helical scaffold and wing domains of SecA"/>
    <property type="match status" value="2"/>
</dbReference>
<dbReference type="SUPFAM" id="SSF52540">
    <property type="entry name" value="P-loop containing nucleoside triphosphate hydrolases"/>
    <property type="match status" value="2"/>
</dbReference>
<evidence type="ECO:0000256" key="8">
    <source>
        <dbReference type="ARBA" id="ARBA00022833"/>
    </source>
</evidence>
<dbReference type="Pfam" id="PF21090">
    <property type="entry name" value="P-loop_SecA"/>
    <property type="match status" value="1"/>
</dbReference>
<dbReference type="EC" id="7.4.2.8" evidence="14"/>
<dbReference type="EMBL" id="CP012159">
    <property type="protein sequence ID" value="AKT35929.1"/>
    <property type="molecule type" value="Genomic_DNA"/>
</dbReference>
<dbReference type="AlphaFoldDB" id="A0A0K1E500"/>
<dbReference type="Gene3D" id="1.10.3060.10">
    <property type="entry name" value="Helical scaffold and wing domains of SecA"/>
    <property type="match status" value="2"/>
</dbReference>
<comment type="similarity">
    <text evidence="2 14 15">Belongs to the SecA family.</text>
</comment>
<comment type="function">
    <text evidence="14">Part of the Sec protein translocase complex. Interacts with the SecYEG preprotein conducting channel. Has a central role in coupling the hydrolysis of ATP to the transfer of proteins into and across the cell membrane, serving as an ATP-driven molecular motor driving the stepwise translocation of polypeptide chains across the membrane.</text>
</comment>
<evidence type="ECO:0000256" key="3">
    <source>
        <dbReference type="ARBA" id="ARBA00022448"/>
    </source>
</evidence>
<evidence type="ECO:0000259" key="17">
    <source>
        <dbReference type="PROSITE" id="PS51192"/>
    </source>
</evidence>
<dbReference type="InterPro" id="IPR027417">
    <property type="entry name" value="P-loop_NTPase"/>
</dbReference>
<feature type="domain" description="Helicase C-terminal" evidence="18">
    <location>
        <begin position="410"/>
        <end position="634"/>
    </location>
</feature>
<keyword evidence="7 14" id="KW-0547">Nucleotide-binding</keyword>
<evidence type="ECO:0000256" key="16">
    <source>
        <dbReference type="SAM" id="MobiDB-lite"/>
    </source>
</evidence>
<dbReference type="InterPro" id="IPR014001">
    <property type="entry name" value="Helicase_ATP-bd"/>
</dbReference>
<comment type="subunit">
    <text evidence="14">Monomer and homodimer. Part of the essential Sec protein translocation apparatus which comprises SecA, SecYEG and auxiliary proteins SecDF. Other proteins may also be involved.</text>
</comment>
<dbReference type="InterPro" id="IPR014018">
    <property type="entry name" value="SecA_motor_DEAD"/>
</dbReference>
<dbReference type="Pfam" id="PF01043">
    <property type="entry name" value="SecA_PP_bind"/>
    <property type="match status" value="1"/>
</dbReference>
<evidence type="ECO:0000259" key="18">
    <source>
        <dbReference type="PROSITE" id="PS51194"/>
    </source>
</evidence>
<dbReference type="PANTHER" id="PTHR30612:SF0">
    <property type="entry name" value="CHLOROPLAST PROTEIN-TRANSPORTING ATPASE"/>
    <property type="match status" value="1"/>
</dbReference>
<feature type="binding site" evidence="14">
    <location>
        <position position="87"/>
    </location>
    <ligand>
        <name>ATP</name>
        <dbReference type="ChEBI" id="CHEBI:30616"/>
    </ligand>
</feature>
<evidence type="ECO:0000256" key="15">
    <source>
        <dbReference type="RuleBase" id="RU003874"/>
    </source>
</evidence>
<feature type="domain" description="SecA family profile" evidence="19">
    <location>
        <begin position="3"/>
        <end position="618"/>
    </location>
</feature>
<dbReference type="GO" id="GO:0006605">
    <property type="term" value="P:protein targeting"/>
    <property type="evidence" value="ECO:0007669"/>
    <property type="project" value="UniProtKB-UniRule"/>
</dbReference>
<name>A0A0K1E500_CHOCO</name>
<dbReference type="GO" id="GO:0017038">
    <property type="term" value="P:protein import"/>
    <property type="evidence" value="ECO:0007669"/>
    <property type="project" value="InterPro"/>
</dbReference>
<feature type="binding site" evidence="14">
    <location>
        <begin position="105"/>
        <end position="109"/>
    </location>
    <ligand>
        <name>ATP</name>
        <dbReference type="ChEBI" id="CHEBI:30616"/>
    </ligand>
</feature>
<evidence type="ECO:0000256" key="1">
    <source>
        <dbReference type="ARBA" id="ARBA00001947"/>
    </source>
</evidence>
<keyword evidence="10 14" id="KW-0653">Protein transport</keyword>
<feature type="domain" description="Helicase ATP-binding" evidence="17">
    <location>
        <begin position="89"/>
        <end position="247"/>
    </location>
</feature>
<keyword evidence="5 14" id="KW-0963">Cytoplasm</keyword>
<keyword evidence="9 14" id="KW-0067">ATP-binding</keyword>
<dbReference type="STRING" id="52.CMC5_000400"/>
<evidence type="ECO:0000256" key="14">
    <source>
        <dbReference type="HAMAP-Rule" id="MF_01382"/>
    </source>
</evidence>
<feature type="binding site" evidence="14">
    <location>
        <position position="500"/>
    </location>
    <ligand>
        <name>ATP</name>
        <dbReference type="ChEBI" id="CHEBI:30616"/>
    </ligand>
</feature>
<keyword evidence="3 14" id="KW-0813">Transport</keyword>
<dbReference type="InterPro" id="IPR011115">
    <property type="entry name" value="SecA_DEAD"/>
</dbReference>
<dbReference type="InterPro" id="IPR001650">
    <property type="entry name" value="Helicase_C-like"/>
</dbReference>
<dbReference type="SMART" id="SM00958">
    <property type="entry name" value="SecA_PP_bind"/>
    <property type="match status" value="1"/>
</dbReference>
<dbReference type="InterPro" id="IPR036266">
    <property type="entry name" value="SecA_Wing/Scaffold_sf"/>
</dbReference>
<dbReference type="GO" id="GO:0005829">
    <property type="term" value="C:cytosol"/>
    <property type="evidence" value="ECO:0007669"/>
    <property type="project" value="TreeGrafter"/>
</dbReference>
<dbReference type="InterPro" id="IPR020937">
    <property type="entry name" value="SecA_CS"/>
</dbReference>
<dbReference type="Pfam" id="PF02810">
    <property type="entry name" value="SEC-C"/>
    <property type="match status" value="1"/>
</dbReference>
<dbReference type="FunFam" id="3.40.50.300:FF:000113">
    <property type="entry name" value="Preprotein translocase subunit SecA"/>
    <property type="match status" value="1"/>
</dbReference>
<protein>
    <recommendedName>
        <fullName evidence="14 15">Protein translocase subunit SecA</fullName>
        <ecNumber evidence="14">7.4.2.8</ecNumber>
    </recommendedName>
</protein>
<dbReference type="PATRIC" id="fig|52.7.peg.43"/>
<dbReference type="InterPro" id="IPR044722">
    <property type="entry name" value="SecA_SF2_C"/>
</dbReference>
<keyword evidence="8" id="KW-0862">Zinc</keyword>
<dbReference type="Pfam" id="PF07517">
    <property type="entry name" value="SecA_DEAD"/>
    <property type="match status" value="1"/>
</dbReference>
<dbReference type="GO" id="GO:0043952">
    <property type="term" value="P:protein transport by the Sec complex"/>
    <property type="evidence" value="ECO:0007669"/>
    <property type="project" value="UniProtKB-ARBA"/>
</dbReference>
<feature type="region of interest" description="Disordered" evidence="16">
    <location>
        <begin position="970"/>
        <end position="991"/>
    </location>
</feature>
<comment type="catalytic activity">
    <reaction evidence="14">
        <text>ATP + H2O + cellular proteinSide 1 = ADP + phosphate + cellular proteinSide 2.</text>
        <dbReference type="EC" id="7.4.2.8"/>
    </reaction>
</comment>
<evidence type="ECO:0000256" key="5">
    <source>
        <dbReference type="ARBA" id="ARBA00022490"/>
    </source>
</evidence>
<dbReference type="InterPro" id="IPR011116">
    <property type="entry name" value="SecA_Wing/Scaffold"/>
</dbReference>
<evidence type="ECO:0000256" key="11">
    <source>
        <dbReference type="ARBA" id="ARBA00022967"/>
    </source>
</evidence>
<comment type="subcellular location">
    <subcellularLocation>
        <location evidence="14">Cell membrane</location>
        <topology evidence="14">Peripheral membrane protein</topology>
        <orientation evidence="14">Cytoplasmic side</orientation>
    </subcellularLocation>
    <subcellularLocation>
        <location evidence="14">Cytoplasm</location>
    </subcellularLocation>
    <text evidence="14">Distribution is 50-50.</text>
</comment>
<dbReference type="Pfam" id="PF07516">
    <property type="entry name" value="SecA_SW"/>
    <property type="match status" value="2"/>
</dbReference>
<dbReference type="PROSITE" id="PS51194">
    <property type="entry name" value="HELICASE_CTER"/>
    <property type="match status" value="1"/>
</dbReference>
<dbReference type="GO" id="GO:0046872">
    <property type="term" value="F:metal ion binding"/>
    <property type="evidence" value="ECO:0007669"/>
    <property type="project" value="UniProtKB-KW"/>
</dbReference>
<gene>
    <name evidence="14 20" type="primary">secA</name>
    <name evidence="20" type="ORF">CMC5_000400</name>
</gene>
<dbReference type="SUPFAM" id="SSF81767">
    <property type="entry name" value="Pre-protein crosslinking domain of SecA"/>
    <property type="match status" value="1"/>
</dbReference>
<evidence type="ECO:0000313" key="20">
    <source>
        <dbReference type="EMBL" id="AKT35929.1"/>
    </source>
</evidence>
<keyword evidence="13 14" id="KW-0472">Membrane</keyword>
<dbReference type="FunFam" id="3.90.1440.10:FF:000001">
    <property type="entry name" value="Preprotein translocase subunit SecA"/>
    <property type="match status" value="1"/>
</dbReference>
<evidence type="ECO:0000256" key="10">
    <source>
        <dbReference type="ARBA" id="ARBA00022927"/>
    </source>
</evidence>
<evidence type="ECO:0000256" key="13">
    <source>
        <dbReference type="ARBA" id="ARBA00023136"/>
    </source>
</evidence>
<evidence type="ECO:0000256" key="7">
    <source>
        <dbReference type="ARBA" id="ARBA00022741"/>
    </source>
</evidence>
<dbReference type="NCBIfam" id="NF009538">
    <property type="entry name" value="PRK12904.1"/>
    <property type="match status" value="1"/>
</dbReference>
<dbReference type="NCBIfam" id="TIGR00963">
    <property type="entry name" value="secA"/>
    <property type="match status" value="1"/>
</dbReference>
<keyword evidence="4 14" id="KW-1003">Cell membrane</keyword>
<dbReference type="PRINTS" id="PR00906">
    <property type="entry name" value="SECA"/>
</dbReference>
<dbReference type="PROSITE" id="PS51192">
    <property type="entry name" value="HELICASE_ATP_BIND_1"/>
    <property type="match status" value="1"/>
</dbReference>
<evidence type="ECO:0000313" key="21">
    <source>
        <dbReference type="Proteomes" id="UP000067626"/>
    </source>
</evidence>
<dbReference type="GO" id="GO:0065002">
    <property type="term" value="P:intracellular protein transmembrane transport"/>
    <property type="evidence" value="ECO:0007669"/>
    <property type="project" value="UniProtKB-UniRule"/>
</dbReference>
<comment type="cofactor">
    <cofactor evidence="1">
        <name>Zn(2+)</name>
        <dbReference type="ChEBI" id="CHEBI:29105"/>
    </cofactor>
</comment>
<dbReference type="SMART" id="SM00957">
    <property type="entry name" value="SecA_DEAD"/>
    <property type="match status" value="1"/>
</dbReference>
<dbReference type="KEGG" id="ccro:CMC5_000400"/>
<dbReference type="GO" id="GO:0005524">
    <property type="term" value="F:ATP binding"/>
    <property type="evidence" value="ECO:0007669"/>
    <property type="project" value="UniProtKB-UniRule"/>
</dbReference>
<dbReference type="PROSITE" id="PS51196">
    <property type="entry name" value="SECA_MOTOR_DEAD"/>
    <property type="match status" value="1"/>
</dbReference>
<dbReference type="InterPro" id="IPR011130">
    <property type="entry name" value="SecA_preprotein_X-link_dom"/>
</dbReference>
<dbReference type="GO" id="GO:0008564">
    <property type="term" value="F:protein-exporting ATPase activity"/>
    <property type="evidence" value="ECO:0007669"/>
    <property type="project" value="UniProtKB-EC"/>
</dbReference>
<dbReference type="InterPro" id="IPR036670">
    <property type="entry name" value="SecA_X-link_sf"/>
</dbReference>
<keyword evidence="21" id="KW-1185">Reference proteome</keyword>